<sequence length="945" mass="107248">MSDEPSFHHQQPPFSAWEKEHLWLYLLALGFDPGGAAAAGKMPSHLRLGPDMFDKPNKDAFHIVSFFLFSKLGQSFCNEVFRFCYPPTDKKTDYEFRKKCYDWLIKISDECGSNFPSVHASLFLSPGGPTFSHLMFHFGRYVLLHHIKTDSEGSDTFFPESLSARPPDLHMSAAQYCVAYNRFLQNLRREDMVIKEHQKKAMVFTKKIRDLRCESAELDEELQIEEKNTNHSQSNTADKVEKVRSMWALITETLKNLQEEIQVVDSVVSGHVDEYVLDGTNTTVSVPRLLLEKIEQEMHQLHIGNVYEDGRLNILTIIELLNKALEMLMLERQRIDKNSLKLDIQYFEGRTKVLNETLLRLKSLGHKLKQERVSANQSIAEKQKEWDLKWENYLGESPFLFIKEANPALDLLPAMPPLSFTPATEEVYKSSVFSQYPASMPDLPKKICQKNEFTEDCEPLRGEVGASAVITERNAASYCITEPENRTQKHSEKGPTIETPKRIEYSDSQVLKYKGRNKLTDALKKKHGGRLKQLFSVKNEDPLEKAQEQLAEVVADAVVSDLPQNTEGKGNLDDMIGTLAFNPFLTRNQISRTPENLITEIRSSWKKAIQSEESSSTELCHAESSDCKPQDMVPAFRNQIDSSVAFLLSADNSVQPPFQEFGSSFQLQEATICPNKVASSPDELQYQQAAGGSPDDQMYCTQGLVCAVPNICKIENPELSLESINQPECVPRKDFAKKMQSSCLRHNDSMNSTLLWDISQINGPNLDGHEIIHGGILQETLPEEGRESLSPNSYSGLKAEELTEETSARDCHIFADNAGKGEQRLDFQSIQSRYEALKKTFLENQDSPSRKQIPRTRSEFSLTQTSFEANDMFSPWGKPYAPDAEFVKEPSHKRRASLSHLTAFSPAHPRDRSSRQDQGDVLRNVKEKTVRLDTKETHISKDLSR</sequence>
<evidence type="ECO:0000313" key="2">
    <source>
        <dbReference type="Proteomes" id="UP000827872"/>
    </source>
</evidence>
<accession>A0ACB8ES31</accession>
<gene>
    <name evidence="1" type="ORF">K3G42_024146</name>
</gene>
<keyword evidence="2" id="KW-1185">Reference proteome</keyword>
<protein>
    <submittedName>
        <fullName evidence="1">Uncharacterized protein</fullName>
    </submittedName>
</protein>
<evidence type="ECO:0000313" key="1">
    <source>
        <dbReference type="EMBL" id="KAH7995291.1"/>
    </source>
</evidence>
<dbReference type="Proteomes" id="UP000827872">
    <property type="component" value="Linkage Group LG07"/>
</dbReference>
<proteinExistence type="predicted"/>
<organism evidence="1 2">
    <name type="scientific">Sphaerodactylus townsendi</name>
    <dbReference type="NCBI Taxonomy" id="933632"/>
    <lineage>
        <taxon>Eukaryota</taxon>
        <taxon>Metazoa</taxon>
        <taxon>Chordata</taxon>
        <taxon>Craniata</taxon>
        <taxon>Vertebrata</taxon>
        <taxon>Euteleostomi</taxon>
        <taxon>Lepidosauria</taxon>
        <taxon>Squamata</taxon>
        <taxon>Bifurcata</taxon>
        <taxon>Gekkota</taxon>
        <taxon>Sphaerodactylidae</taxon>
        <taxon>Sphaerodactylus</taxon>
    </lineage>
</organism>
<dbReference type="EMBL" id="CM037620">
    <property type="protein sequence ID" value="KAH7995291.1"/>
    <property type="molecule type" value="Genomic_DNA"/>
</dbReference>
<name>A0ACB8ES31_9SAUR</name>
<reference evidence="1" key="1">
    <citation type="submission" date="2021-08" db="EMBL/GenBank/DDBJ databases">
        <title>The first chromosome-level gecko genome reveals the dynamic sex chromosomes of Neotropical dwarf geckos (Sphaerodactylidae: Sphaerodactylus).</title>
        <authorList>
            <person name="Pinto B.J."/>
            <person name="Keating S.E."/>
            <person name="Gamble T."/>
        </authorList>
    </citation>
    <scope>NUCLEOTIDE SEQUENCE</scope>
    <source>
        <strain evidence="1">TG3544</strain>
    </source>
</reference>
<comment type="caution">
    <text evidence="1">The sequence shown here is derived from an EMBL/GenBank/DDBJ whole genome shotgun (WGS) entry which is preliminary data.</text>
</comment>